<reference evidence="2" key="1">
    <citation type="submission" date="2022-01" db="EMBL/GenBank/DDBJ databases">
        <authorList>
            <person name="King R."/>
        </authorList>
    </citation>
    <scope>NUCLEOTIDE SEQUENCE</scope>
</reference>
<dbReference type="Proteomes" id="UP001153709">
    <property type="component" value="Chromosome 3"/>
</dbReference>
<name>A0A9N9X8X3_DIABA</name>
<feature type="region of interest" description="Disordered" evidence="1">
    <location>
        <begin position="204"/>
        <end position="234"/>
    </location>
</feature>
<organism evidence="2 3">
    <name type="scientific">Diabrotica balteata</name>
    <name type="common">Banded cucumber beetle</name>
    <dbReference type="NCBI Taxonomy" id="107213"/>
    <lineage>
        <taxon>Eukaryota</taxon>
        <taxon>Metazoa</taxon>
        <taxon>Ecdysozoa</taxon>
        <taxon>Arthropoda</taxon>
        <taxon>Hexapoda</taxon>
        <taxon>Insecta</taxon>
        <taxon>Pterygota</taxon>
        <taxon>Neoptera</taxon>
        <taxon>Endopterygota</taxon>
        <taxon>Coleoptera</taxon>
        <taxon>Polyphaga</taxon>
        <taxon>Cucujiformia</taxon>
        <taxon>Chrysomeloidea</taxon>
        <taxon>Chrysomelidae</taxon>
        <taxon>Galerucinae</taxon>
        <taxon>Diabroticina</taxon>
        <taxon>Diabroticites</taxon>
        <taxon>Diabrotica</taxon>
    </lineage>
</organism>
<dbReference type="EMBL" id="OU898278">
    <property type="protein sequence ID" value="CAG9832058.1"/>
    <property type="molecule type" value="Genomic_DNA"/>
</dbReference>
<keyword evidence="3" id="KW-1185">Reference proteome</keyword>
<protein>
    <submittedName>
        <fullName evidence="2">Uncharacterized protein</fullName>
    </submittedName>
</protein>
<dbReference type="AlphaFoldDB" id="A0A9N9X8X3"/>
<evidence type="ECO:0000313" key="2">
    <source>
        <dbReference type="EMBL" id="CAG9832058.1"/>
    </source>
</evidence>
<sequence length="234" mass="26777">MEIEQERRITRNTKELRVKDRLEYKVTSMAMYKEKVQEIIMDRKENKQAGSITCKVYRVQGHGPCKENKIIALCTRSKISERHFLEEENAALGIYDNANYVIATDTDNNMPGTSLLRVDLLPELRDNLQISDFVSNNDDASIKDPNYESDSSSSSLLHVIVLAQAKKFFGDIPDLYDLNNLAVSAAKVAILIINNKTHSNISISKDSYSHEENPYQKSNNPRFRQYQNVNDQDL</sequence>
<proteinExistence type="predicted"/>
<evidence type="ECO:0000256" key="1">
    <source>
        <dbReference type="SAM" id="MobiDB-lite"/>
    </source>
</evidence>
<feature type="compositionally biased region" description="Polar residues" evidence="1">
    <location>
        <begin position="215"/>
        <end position="234"/>
    </location>
</feature>
<gene>
    <name evidence="2" type="ORF">DIABBA_LOCUS5594</name>
</gene>
<evidence type="ECO:0000313" key="3">
    <source>
        <dbReference type="Proteomes" id="UP001153709"/>
    </source>
</evidence>
<accession>A0A9N9X8X3</accession>